<feature type="compositionally biased region" description="Low complexity" evidence="1">
    <location>
        <begin position="48"/>
        <end position="58"/>
    </location>
</feature>
<reference evidence="2" key="1">
    <citation type="submission" date="2019-12" db="EMBL/GenBank/DDBJ databases">
        <title>An insight into the sialome of adult female Ixodes ricinus ticks feeding for 6 days.</title>
        <authorList>
            <person name="Perner J."/>
            <person name="Ribeiro J.M.C."/>
        </authorList>
    </citation>
    <scope>NUCLEOTIDE SEQUENCE</scope>
    <source>
        <strain evidence="2">Semi-engorged</strain>
        <tissue evidence="2">Salivary glands</tissue>
    </source>
</reference>
<feature type="region of interest" description="Disordered" evidence="1">
    <location>
        <begin position="31"/>
        <end position="82"/>
    </location>
</feature>
<accession>A0A6B0USG7</accession>
<name>A0A6B0USG7_IXORI</name>
<evidence type="ECO:0000313" key="2">
    <source>
        <dbReference type="EMBL" id="MXU92655.1"/>
    </source>
</evidence>
<organism evidence="2">
    <name type="scientific">Ixodes ricinus</name>
    <name type="common">Common tick</name>
    <name type="synonym">Acarus ricinus</name>
    <dbReference type="NCBI Taxonomy" id="34613"/>
    <lineage>
        <taxon>Eukaryota</taxon>
        <taxon>Metazoa</taxon>
        <taxon>Ecdysozoa</taxon>
        <taxon>Arthropoda</taxon>
        <taxon>Chelicerata</taxon>
        <taxon>Arachnida</taxon>
        <taxon>Acari</taxon>
        <taxon>Parasitiformes</taxon>
        <taxon>Ixodida</taxon>
        <taxon>Ixodoidea</taxon>
        <taxon>Ixodidae</taxon>
        <taxon>Ixodinae</taxon>
        <taxon>Ixodes</taxon>
    </lineage>
</organism>
<proteinExistence type="predicted"/>
<sequence>MSRPRWSAVEVPAKSTSVAVVAAFQLLPAGASAERPAGERPAVEQASATPTTATATPPGSWPGEKSRDHFLRRGKWTSRRRPPRTVTQLLLQAWKHGKDAGFFFWHAARRSLFEHSWEGPLLAETRQPPPTDLTSW</sequence>
<dbReference type="EMBL" id="GIFC01010572">
    <property type="protein sequence ID" value="MXU92655.1"/>
    <property type="molecule type" value="Transcribed_RNA"/>
</dbReference>
<feature type="compositionally biased region" description="Basic residues" evidence="1">
    <location>
        <begin position="72"/>
        <end position="82"/>
    </location>
</feature>
<protein>
    <submittedName>
        <fullName evidence="2">Putative secreted protein</fullName>
    </submittedName>
</protein>
<dbReference type="AlphaFoldDB" id="A0A6B0USG7"/>
<evidence type="ECO:0000256" key="1">
    <source>
        <dbReference type="SAM" id="MobiDB-lite"/>
    </source>
</evidence>